<evidence type="ECO:0000256" key="3">
    <source>
        <dbReference type="ARBA" id="ARBA00022692"/>
    </source>
</evidence>
<evidence type="ECO:0000256" key="2">
    <source>
        <dbReference type="ARBA" id="ARBA00009825"/>
    </source>
</evidence>
<proteinExistence type="inferred from homology"/>
<dbReference type="GO" id="GO:0006487">
    <property type="term" value="P:protein N-linked glycosylation"/>
    <property type="evidence" value="ECO:0007669"/>
    <property type="project" value="UniProtKB-UniRule"/>
</dbReference>
<dbReference type="PANTHER" id="PTHR13636">
    <property type="entry name" value="TRANSMEMBRANE PROTEIN 258"/>
    <property type="match status" value="1"/>
</dbReference>
<evidence type="ECO:0000256" key="5">
    <source>
        <dbReference type="ARBA" id="ARBA00023136"/>
    </source>
</evidence>
<organism evidence="7 8">
    <name type="scientific">Caenorhabditis angaria</name>
    <dbReference type="NCBI Taxonomy" id="860376"/>
    <lineage>
        <taxon>Eukaryota</taxon>
        <taxon>Metazoa</taxon>
        <taxon>Ecdysozoa</taxon>
        <taxon>Nematoda</taxon>
        <taxon>Chromadorea</taxon>
        <taxon>Rhabditida</taxon>
        <taxon>Rhabditina</taxon>
        <taxon>Rhabditomorpha</taxon>
        <taxon>Rhabditoidea</taxon>
        <taxon>Rhabditidae</taxon>
        <taxon>Peloderinae</taxon>
        <taxon>Caenorhabditis</taxon>
    </lineage>
</organism>
<keyword evidence="4 6" id="KW-1133">Transmembrane helix</keyword>
<reference evidence="7" key="1">
    <citation type="submission" date="2022-11" db="EMBL/GenBank/DDBJ databases">
        <authorList>
            <person name="Kikuchi T."/>
        </authorList>
    </citation>
    <scope>NUCLEOTIDE SEQUENCE</scope>
    <source>
        <strain evidence="7">PS1010</strain>
    </source>
</reference>
<evidence type="ECO:0000256" key="4">
    <source>
        <dbReference type="ARBA" id="ARBA00022989"/>
    </source>
</evidence>
<evidence type="ECO:0000256" key="6">
    <source>
        <dbReference type="RuleBase" id="RU367008"/>
    </source>
</evidence>
<dbReference type="GO" id="GO:0008250">
    <property type="term" value="C:oligosaccharyltransferase complex"/>
    <property type="evidence" value="ECO:0007669"/>
    <property type="project" value="UniProtKB-UniRule"/>
</dbReference>
<keyword evidence="8" id="KW-1185">Reference proteome</keyword>
<evidence type="ECO:0000313" key="8">
    <source>
        <dbReference type="Proteomes" id="UP001152747"/>
    </source>
</evidence>
<feature type="transmembrane region" description="Helical" evidence="6">
    <location>
        <begin position="20"/>
        <end position="42"/>
    </location>
</feature>
<dbReference type="Pfam" id="PF05251">
    <property type="entry name" value="Ost5"/>
    <property type="match status" value="1"/>
</dbReference>
<evidence type="ECO:0000256" key="1">
    <source>
        <dbReference type="ARBA" id="ARBA00004141"/>
    </source>
</evidence>
<name>A0A9P1IUW7_9PELO</name>
<accession>A0A9P1IUW7</accession>
<keyword evidence="5 6" id="KW-0472">Membrane</keyword>
<comment type="caution">
    <text evidence="7">The sequence shown here is derived from an EMBL/GenBank/DDBJ whole genome shotgun (WGS) entry which is preliminary data.</text>
</comment>
<dbReference type="EMBL" id="CANHGI010000005">
    <property type="protein sequence ID" value="CAI5452613.1"/>
    <property type="molecule type" value="Genomic_DNA"/>
</dbReference>
<sequence>MDVSKMNKYHAPVHFSSFPHLTITLCGIGLLLIAYFTVAQVTATKASRSLVKDVTVATLASFFLGFGSLFLLLWVGIYV</sequence>
<dbReference type="AlphaFoldDB" id="A0A9P1IUW7"/>
<comment type="function">
    <text evidence="6">Subunit of the oligosaccharyl transferase (OST) complex that catalyzes the initial transfer of a defined glycan (Glc(3)Man(9)GlcNAc(2) in eukaryotes) from the lipid carrier dolichol-pyrophosphate to an asparagine residue within an Asn-X-Ser/Thr consensus motif in nascent polypeptide chains, the first step in protein N-glycosylation. N-glycosylation occurs cotranslationally and the complex associates with the Sec61 complex at the channel-forming translocon complex that mediates protein translocation across the endoplasmic reticulum (ER). All subunits are required for a maximal enzyme activity.</text>
</comment>
<protein>
    <recommendedName>
        <fullName evidence="6">Dolichyl-diphosphooligosaccharide-protein glycosyltransferase subunit TMEM258</fullName>
    </recommendedName>
    <alternativeName>
        <fullName evidence="6">Transmembrane protein 258</fullName>
    </alternativeName>
</protein>
<gene>
    <name evidence="7" type="ORF">CAMP_LOCUS15250</name>
</gene>
<feature type="transmembrane region" description="Helical" evidence="6">
    <location>
        <begin position="54"/>
        <end position="77"/>
    </location>
</feature>
<comment type="subunit">
    <text evidence="6">Component of the oligosaccharyltransferase (OST) complex.</text>
</comment>
<comment type="subcellular location">
    <subcellularLocation>
        <location evidence="1 6">Membrane</location>
        <topology evidence="1 6">Multi-pass membrane protein</topology>
    </subcellularLocation>
</comment>
<comment type="similarity">
    <text evidence="2 6">Belongs to the OST5 family.</text>
</comment>
<keyword evidence="3 6" id="KW-0812">Transmembrane</keyword>
<dbReference type="Proteomes" id="UP001152747">
    <property type="component" value="Unassembled WGS sequence"/>
</dbReference>
<dbReference type="InterPro" id="IPR007915">
    <property type="entry name" value="TMEM258/Ost5"/>
</dbReference>
<evidence type="ECO:0000313" key="7">
    <source>
        <dbReference type="EMBL" id="CAI5452613.1"/>
    </source>
</evidence>